<feature type="region of interest" description="Disordered" evidence="1">
    <location>
        <begin position="104"/>
        <end position="123"/>
    </location>
</feature>
<feature type="compositionally biased region" description="Low complexity" evidence="1">
    <location>
        <begin position="130"/>
        <end position="139"/>
    </location>
</feature>
<keyword evidence="3" id="KW-1185">Reference proteome</keyword>
<organism evidence="2 3">
    <name type="scientific">Hibiscus syriacus</name>
    <name type="common">Rose of Sharon</name>
    <dbReference type="NCBI Taxonomy" id="106335"/>
    <lineage>
        <taxon>Eukaryota</taxon>
        <taxon>Viridiplantae</taxon>
        <taxon>Streptophyta</taxon>
        <taxon>Embryophyta</taxon>
        <taxon>Tracheophyta</taxon>
        <taxon>Spermatophyta</taxon>
        <taxon>Magnoliopsida</taxon>
        <taxon>eudicotyledons</taxon>
        <taxon>Gunneridae</taxon>
        <taxon>Pentapetalae</taxon>
        <taxon>rosids</taxon>
        <taxon>malvids</taxon>
        <taxon>Malvales</taxon>
        <taxon>Malvaceae</taxon>
        <taxon>Malvoideae</taxon>
        <taxon>Hibiscus</taxon>
    </lineage>
</organism>
<comment type="caution">
    <text evidence="2">The sequence shown here is derived from an EMBL/GenBank/DDBJ whole genome shotgun (WGS) entry which is preliminary data.</text>
</comment>
<dbReference type="PANTHER" id="PTHR46807">
    <property type="entry name" value="TRANSCRIPTION FACTOR PIF3"/>
    <property type="match status" value="1"/>
</dbReference>
<evidence type="ECO:0000313" key="2">
    <source>
        <dbReference type="EMBL" id="KAE8691581.1"/>
    </source>
</evidence>
<evidence type="ECO:0000256" key="1">
    <source>
        <dbReference type="SAM" id="MobiDB-lite"/>
    </source>
</evidence>
<dbReference type="PANTHER" id="PTHR46807:SF7">
    <property type="entry name" value="BHLH DOMAIN-CONTAINING PROTEIN"/>
    <property type="match status" value="1"/>
</dbReference>
<accession>A0A6A2ZHV1</accession>
<reference evidence="2" key="1">
    <citation type="submission" date="2019-09" db="EMBL/GenBank/DDBJ databases">
        <title>Draft genome information of white flower Hibiscus syriacus.</title>
        <authorList>
            <person name="Kim Y.-M."/>
        </authorList>
    </citation>
    <scope>NUCLEOTIDE SEQUENCE [LARGE SCALE GENOMIC DNA]</scope>
    <source>
        <strain evidence="2">YM2019G1</strain>
    </source>
</reference>
<name>A0A6A2ZHV1_HIBSY</name>
<protein>
    <submittedName>
        <fullName evidence="2">Uncharacterized protein</fullName>
    </submittedName>
</protein>
<dbReference type="InterPro" id="IPR044273">
    <property type="entry name" value="PIF3-like"/>
</dbReference>
<gene>
    <name evidence="2" type="ORF">F3Y22_tig00110889pilonHSYRG00141</name>
</gene>
<dbReference type="GO" id="GO:0003700">
    <property type="term" value="F:DNA-binding transcription factor activity"/>
    <property type="evidence" value="ECO:0007669"/>
    <property type="project" value="InterPro"/>
</dbReference>
<proteinExistence type="predicted"/>
<dbReference type="EMBL" id="VEPZ02001148">
    <property type="protein sequence ID" value="KAE8691581.1"/>
    <property type="molecule type" value="Genomic_DNA"/>
</dbReference>
<sequence>MGQDNEMVELLWENGQTTDHHQTTSNPNQLNLSSSTVPEFRGIPMPPPKFQFDSAQDKKIYKDQANGFGTTATGFSVETSKDDARKAALQSEKEKIETVEPTFTSLGGSGFTSSHKRKSIDGEDYECQSEAAEHQSAAANKPPQRSGLSRRSRAAEVHYPRGDGGIGSTRDASMKELLIATSHSVTASVNVDGKWDAPMMFPGSTLYVPHGKGNRSTAIPSIHSPLQTATGQTQQLNPINYQHQVQNPTLSDQYALFLGFHHSIMPLRLTTTTNNTSPSGR</sequence>
<evidence type="ECO:0000313" key="3">
    <source>
        <dbReference type="Proteomes" id="UP000436088"/>
    </source>
</evidence>
<dbReference type="Proteomes" id="UP000436088">
    <property type="component" value="Unassembled WGS sequence"/>
</dbReference>
<dbReference type="AlphaFoldDB" id="A0A6A2ZHV1"/>
<feature type="region of interest" description="Disordered" evidence="1">
    <location>
        <begin position="130"/>
        <end position="169"/>
    </location>
</feature>